<keyword evidence="3" id="KW-0716">Sensory transduction</keyword>
<name>A0A834I5Z2_RHYFE</name>
<comment type="caution">
    <text evidence="14">The sequence shown here is derived from an EMBL/GenBank/DDBJ whole genome shotgun (WGS) entry which is preliminary data.</text>
</comment>
<evidence type="ECO:0000256" key="2">
    <source>
        <dbReference type="ARBA" id="ARBA00022448"/>
    </source>
</evidence>
<dbReference type="SUPFAM" id="SSF48403">
    <property type="entry name" value="Ankyrin repeat"/>
    <property type="match status" value="1"/>
</dbReference>
<dbReference type="GO" id="GO:0005216">
    <property type="term" value="F:monoatomic ion channel activity"/>
    <property type="evidence" value="ECO:0007669"/>
    <property type="project" value="InterPro"/>
</dbReference>
<dbReference type="Pfam" id="PF00520">
    <property type="entry name" value="Ion_trans"/>
    <property type="match status" value="1"/>
</dbReference>
<dbReference type="EMBL" id="JAACXV010013866">
    <property type="protein sequence ID" value="KAF7272035.1"/>
    <property type="molecule type" value="Genomic_DNA"/>
</dbReference>
<feature type="transmembrane region" description="Helical" evidence="12">
    <location>
        <begin position="451"/>
        <end position="469"/>
    </location>
</feature>
<dbReference type="InterPro" id="IPR036770">
    <property type="entry name" value="Ankyrin_rpt-contain_sf"/>
</dbReference>
<keyword evidence="11" id="KW-0175">Coiled coil</keyword>
<evidence type="ECO:0000313" key="14">
    <source>
        <dbReference type="EMBL" id="KAF7272035.1"/>
    </source>
</evidence>
<keyword evidence="7" id="KW-0040">ANK repeat</keyword>
<dbReference type="GO" id="GO:0034703">
    <property type="term" value="C:cation channel complex"/>
    <property type="evidence" value="ECO:0007669"/>
    <property type="project" value="UniProtKB-ARBA"/>
</dbReference>
<feature type="coiled-coil region" evidence="11">
    <location>
        <begin position="384"/>
        <end position="411"/>
    </location>
</feature>
<dbReference type="PANTHER" id="PTHR47143:SF4">
    <property type="entry name" value="TRANSIENT RECEPTOR POTENTIAL CATION CHANNEL PROTEIN PAINLESS"/>
    <property type="match status" value="1"/>
</dbReference>
<evidence type="ECO:0000256" key="12">
    <source>
        <dbReference type="SAM" id="Phobius"/>
    </source>
</evidence>
<dbReference type="Proteomes" id="UP000625711">
    <property type="component" value="Unassembled WGS sequence"/>
</dbReference>
<dbReference type="InterPro" id="IPR005821">
    <property type="entry name" value="Ion_trans_dom"/>
</dbReference>
<protein>
    <recommendedName>
        <fullName evidence="13">Ion transport domain-containing protein</fullName>
    </recommendedName>
</protein>
<dbReference type="Pfam" id="PF12796">
    <property type="entry name" value="Ank_2"/>
    <property type="match status" value="1"/>
</dbReference>
<comment type="subcellular location">
    <subcellularLocation>
        <location evidence="1">Membrane</location>
        <topology evidence="1">Multi-pass membrane protein</topology>
    </subcellularLocation>
</comment>
<evidence type="ECO:0000256" key="1">
    <source>
        <dbReference type="ARBA" id="ARBA00004141"/>
    </source>
</evidence>
<evidence type="ECO:0000256" key="11">
    <source>
        <dbReference type="SAM" id="Coils"/>
    </source>
</evidence>
<feature type="transmembrane region" description="Helical" evidence="12">
    <location>
        <begin position="522"/>
        <end position="544"/>
    </location>
</feature>
<keyword evidence="5" id="KW-0677">Repeat</keyword>
<dbReference type="Gene3D" id="1.25.40.20">
    <property type="entry name" value="Ankyrin repeat-containing domain"/>
    <property type="match status" value="2"/>
</dbReference>
<evidence type="ECO:0000256" key="3">
    <source>
        <dbReference type="ARBA" id="ARBA00022606"/>
    </source>
</evidence>
<reference evidence="14" key="1">
    <citation type="submission" date="2020-08" db="EMBL/GenBank/DDBJ databases">
        <title>Genome sequencing and assembly of the red palm weevil Rhynchophorus ferrugineus.</title>
        <authorList>
            <person name="Dias G.B."/>
            <person name="Bergman C.M."/>
            <person name="Manee M."/>
        </authorList>
    </citation>
    <scope>NUCLEOTIDE SEQUENCE</scope>
    <source>
        <strain evidence="14">AA-2017</strain>
        <tissue evidence="14">Whole larva</tissue>
    </source>
</reference>
<evidence type="ECO:0000256" key="8">
    <source>
        <dbReference type="ARBA" id="ARBA00023065"/>
    </source>
</evidence>
<accession>A0A834I5Z2</accession>
<keyword evidence="8" id="KW-0406">Ion transport</keyword>
<proteinExistence type="predicted"/>
<dbReference type="InterPro" id="IPR052076">
    <property type="entry name" value="TRP_cation_channel"/>
</dbReference>
<organism evidence="14 15">
    <name type="scientific">Rhynchophorus ferrugineus</name>
    <name type="common">Red palm weevil</name>
    <name type="synonym">Curculio ferrugineus</name>
    <dbReference type="NCBI Taxonomy" id="354439"/>
    <lineage>
        <taxon>Eukaryota</taxon>
        <taxon>Metazoa</taxon>
        <taxon>Ecdysozoa</taxon>
        <taxon>Arthropoda</taxon>
        <taxon>Hexapoda</taxon>
        <taxon>Insecta</taxon>
        <taxon>Pterygota</taxon>
        <taxon>Neoptera</taxon>
        <taxon>Endopterygota</taxon>
        <taxon>Coleoptera</taxon>
        <taxon>Polyphaga</taxon>
        <taxon>Cucujiformia</taxon>
        <taxon>Curculionidae</taxon>
        <taxon>Dryophthorinae</taxon>
        <taxon>Rhynchophorus</taxon>
    </lineage>
</organism>
<evidence type="ECO:0000256" key="9">
    <source>
        <dbReference type="ARBA" id="ARBA00023136"/>
    </source>
</evidence>
<keyword evidence="4 12" id="KW-0812">Transmembrane</keyword>
<evidence type="ECO:0000256" key="4">
    <source>
        <dbReference type="ARBA" id="ARBA00022692"/>
    </source>
</evidence>
<dbReference type="InterPro" id="IPR002110">
    <property type="entry name" value="Ankyrin_rpt"/>
</dbReference>
<evidence type="ECO:0000256" key="5">
    <source>
        <dbReference type="ARBA" id="ARBA00022737"/>
    </source>
</evidence>
<keyword evidence="6 12" id="KW-1133">Transmembrane helix</keyword>
<dbReference type="AlphaFoldDB" id="A0A834I5Z2"/>
<keyword evidence="10" id="KW-0407">Ion channel</keyword>
<keyword evidence="15" id="KW-1185">Reference proteome</keyword>
<evidence type="ECO:0000256" key="7">
    <source>
        <dbReference type="ARBA" id="ARBA00023043"/>
    </source>
</evidence>
<dbReference type="OrthoDB" id="2157354at2759"/>
<keyword evidence="9 12" id="KW-0472">Membrane</keyword>
<sequence>MKNINKAKIRVNYKNSVNMDLRNDSKEKASEELLDIILSNKDSRRDQSRIKEIIESYPDLLSNRYSIQCSNTPLLIACSNPGVKPEVIKTLLGLGADLMERRCDDWQALHCAANNARLDILKLLLDKNGNIINNLAEEQNALQILVRYGDSNSTDFYNCADLLVKKGINLNQCDKKGRTSLHWAKKREYNNIIDMIEKASKTKTPVDPQIVKIETLRECLRKRDEKDFIAYFDKFYQSSSSIIDELLQISCEKGLVEAAEHLLDKGADPNRILPNNKTPIEIAAIKGYSELKRYKVNIDKEYEGYLLLNGHDDVGYTPLHYALSSIYGGKPVENIRPGVLKKHLDNSINPDNSNSTSDTEIDMDQENFKLKINYNSLIPPFIEKKESETTNDSMNNDIEMQECEQNNLLNRGCRTRLVDETEVLYLLSYHQSLSVYVIMIKIVLKDIFKLLLWLCIPLWSFSLIFYLIFATPKNVEETGRSESYNGSFDDPYLTMFKTMIMMTGELEANNVDFSSFPFMGRIIIGLFIIVIIIGLMNLLIGTAVSDIQAIRKDAELSSCIATVQYLNNIEYIFNETKSTLSSLNCCERFINALFNYQEPTSKESDCNLFTRYERTLHLNAPRKNNISMNKRTISEIKEILWNRNQEEK</sequence>
<evidence type="ECO:0000259" key="13">
    <source>
        <dbReference type="Pfam" id="PF00520"/>
    </source>
</evidence>
<evidence type="ECO:0000256" key="6">
    <source>
        <dbReference type="ARBA" id="ARBA00022989"/>
    </source>
</evidence>
<evidence type="ECO:0000313" key="15">
    <source>
        <dbReference type="Proteomes" id="UP000625711"/>
    </source>
</evidence>
<evidence type="ECO:0000256" key="10">
    <source>
        <dbReference type="ARBA" id="ARBA00023303"/>
    </source>
</evidence>
<gene>
    <name evidence="14" type="ORF">GWI33_015151</name>
</gene>
<dbReference type="SMART" id="SM00248">
    <property type="entry name" value="ANK"/>
    <property type="match status" value="6"/>
</dbReference>
<dbReference type="PANTHER" id="PTHR47143">
    <property type="entry name" value="TRANSIENT RECEPTOR POTENTIAL CATION CHANNEL PROTEIN PAINLESS"/>
    <property type="match status" value="1"/>
</dbReference>
<keyword evidence="2" id="KW-0813">Transport</keyword>
<feature type="domain" description="Ion transport" evidence="13">
    <location>
        <begin position="423"/>
        <end position="554"/>
    </location>
</feature>